<sequence>MRRELIASLLCVAFVAVFARCAAAQDFRVYTAVYSDEPGTATGVQPILARTLTIFHAGKAYDFINEIREVIVFDPAQERFTILSLDRELATYVAFDELHHLLKLARNECEKRIRELSTSSNVAMVKTVSQLKFQLEPRFDEHFNERNNRLTLSSPHLTYEVQCESAEPSNIDAYLR</sequence>
<gene>
    <name evidence="1" type="ORF">S01H1_44189</name>
</gene>
<feature type="non-terminal residue" evidence="1">
    <location>
        <position position="176"/>
    </location>
</feature>
<dbReference type="EMBL" id="BARS01028177">
    <property type="protein sequence ID" value="GAG05420.1"/>
    <property type="molecule type" value="Genomic_DNA"/>
</dbReference>
<name>X0UII7_9ZZZZ</name>
<proteinExistence type="predicted"/>
<dbReference type="AlphaFoldDB" id="X0UII7"/>
<evidence type="ECO:0000313" key="1">
    <source>
        <dbReference type="EMBL" id="GAG05420.1"/>
    </source>
</evidence>
<protein>
    <submittedName>
        <fullName evidence="1">Uncharacterized protein</fullName>
    </submittedName>
</protein>
<reference evidence="1" key="1">
    <citation type="journal article" date="2014" name="Front. Microbiol.">
        <title>High frequency of phylogenetically diverse reductive dehalogenase-homologous genes in deep subseafloor sedimentary metagenomes.</title>
        <authorList>
            <person name="Kawai M."/>
            <person name="Futagami T."/>
            <person name="Toyoda A."/>
            <person name="Takaki Y."/>
            <person name="Nishi S."/>
            <person name="Hori S."/>
            <person name="Arai W."/>
            <person name="Tsubouchi T."/>
            <person name="Morono Y."/>
            <person name="Uchiyama I."/>
            <person name="Ito T."/>
            <person name="Fujiyama A."/>
            <person name="Inagaki F."/>
            <person name="Takami H."/>
        </authorList>
    </citation>
    <scope>NUCLEOTIDE SEQUENCE</scope>
    <source>
        <strain evidence="1">Expedition CK06-06</strain>
    </source>
</reference>
<comment type="caution">
    <text evidence="1">The sequence shown here is derived from an EMBL/GenBank/DDBJ whole genome shotgun (WGS) entry which is preliminary data.</text>
</comment>
<accession>X0UII7</accession>
<organism evidence="1">
    <name type="scientific">marine sediment metagenome</name>
    <dbReference type="NCBI Taxonomy" id="412755"/>
    <lineage>
        <taxon>unclassified sequences</taxon>
        <taxon>metagenomes</taxon>
        <taxon>ecological metagenomes</taxon>
    </lineage>
</organism>